<gene>
    <name evidence="2" type="ORF">BDEG_26941</name>
</gene>
<organism evidence="2 3">
    <name type="scientific">Batrachochytrium dendrobatidis (strain JEL423)</name>
    <dbReference type="NCBI Taxonomy" id="403673"/>
    <lineage>
        <taxon>Eukaryota</taxon>
        <taxon>Fungi</taxon>
        <taxon>Fungi incertae sedis</taxon>
        <taxon>Chytridiomycota</taxon>
        <taxon>Chytridiomycota incertae sedis</taxon>
        <taxon>Chytridiomycetes</taxon>
        <taxon>Rhizophydiales</taxon>
        <taxon>Rhizophydiales incertae sedis</taxon>
        <taxon>Batrachochytrium</taxon>
    </lineage>
</organism>
<accession>A0A177WU10</accession>
<sequence length="105" mass="11561">MSSNICSPASTVDKSFIKDTIISETPQTLLIDVREPSETSAGMIPTAHNIPVGSLQSALALNSEEFRKQYHFDKPDCNKNITVYCRSGVRSAKAAQCFMENGYTR</sequence>
<dbReference type="SUPFAM" id="SSF52821">
    <property type="entry name" value="Rhodanese/Cell cycle control phosphatase"/>
    <property type="match status" value="1"/>
</dbReference>
<reference evidence="2 3" key="2">
    <citation type="submission" date="2016-05" db="EMBL/GenBank/DDBJ databases">
        <title>Lineage-specific infection strategies underlie the spectrum of fungal disease in amphibians.</title>
        <authorList>
            <person name="Cuomo C.A."/>
            <person name="Farrer R.A."/>
            <person name="James T."/>
            <person name="Longcore J."/>
            <person name="Birren B."/>
        </authorList>
    </citation>
    <scope>NUCLEOTIDE SEQUENCE [LARGE SCALE GENOMIC DNA]</scope>
    <source>
        <strain evidence="2 3">JEL423</strain>
    </source>
</reference>
<feature type="domain" description="Rhodanese" evidence="1">
    <location>
        <begin position="24"/>
        <end position="105"/>
    </location>
</feature>
<dbReference type="VEuPathDB" id="FungiDB:BDEG_26941"/>
<dbReference type="PANTHER" id="PTHR44086:SF10">
    <property type="entry name" value="THIOSULFATE SULFURTRANSFERASE_RHODANESE-LIKE DOMAIN-CONTAINING PROTEIN 3"/>
    <property type="match status" value="1"/>
</dbReference>
<evidence type="ECO:0000259" key="1">
    <source>
        <dbReference type="PROSITE" id="PS50206"/>
    </source>
</evidence>
<dbReference type="PANTHER" id="PTHR44086">
    <property type="entry name" value="THIOSULFATE SULFURTRANSFERASE RDL2, MITOCHONDRIAL-RELATED"/>
    <property type="match status" value="1"/>
</dbReference>
<evidence type="ECO:0000313" key="2">
    <source>
        <dbReference type="EMBL" id="OAJ43597.1"/>
    </source>
</evidence>
<dbReference type="InterPro" id="IPR036873">
    <property type="entry name" value="Rhodanese-like_dom_sf"/>
</dbReference>
<dbReference type="STRING" id="403673.A0A177WU10"/>
<dbReference type="GO" id="GO:0004792">
    <property type="term" value="F:thiosulfate-cyanide sulfurtransferase activity"/>
    <property type="evidence" value="ECO:0007669"/>
    <property type="project" value="TreeGrafter"/>
</dbReference>
<dbReference type="Pfam" id="PF00581">
    <property type="entry name" value="Rhodanese"/>
    <property type="match status" value="1"/>
</dbReference>
<dbReference type="eggNOG" id="KOG1530">
    <property type="taxonomic scope" value="Eukaryota"/>
</dbReference>
<dbReference type="Proteomes" id="UP000077115">
    <property type="component" value="Unassembled WGS sequence"/>
</dbReference>
<reference evidence="2 3" key="1">
    <citation type="submission" date="2006-10" db="EMBL/GenBank/DDBJ databases">
        <title>The Genome Sequence of Batrachochytrium dendrobatidis JEL423.</title>
        <authorList>
            <consortium name="The Broad Institute Genome Sequencing Platform"/>
            <person name="Birren B."/>
            <person name="Lander E."/>
            <person name="Galagan J."/>
            <person name="Cuomo C."/>
            <person name="Devon K."/>
            <person name="Jaffe D."/>
            <person name="Butler J."/>
            <person name="Alvarez P."/>
            <person name="Gnerre S."/>
            <person name="Grabherr M."/>
            <person name="Kleber M."/>
            <person name="Mauceli E."/>
            <person name="Brockman W."/>
            <person name="Young S."/>
            <person name="LaButti K."/>
            <person name="Sykes S."/>
            <person name="DeCaprio D."/>
            <person name="Crawford M."/>
            <person name="Koehrsen M."/>
            <person name="Engels R."/>
            <person name="Montgomery P."/>
            <person name="Pearson M."/>
            <person name="Howarth C."/>
            <person name="Larson L."/>
            <person name="White J."/>
            <person name="O'Leary S."/>
            <person name="Kodira C."/>
            <person name="Zeng Q."/>
            <person name="Yandava C."/>
            <person name="Alvarado L."/>
            <person name="Longcore J."/>
            <person name="James T."/>
        </authorList>
    </citation>
    <scope>NUCLEOTIDE SEQUENCE [LARGE SCALE GENOMIC DNA]</scope>
    <source>
        <strain evidence="2 3">JEL423</strain>
    </source>
</reference>
<dbReference type="AlphaFoldDB" id="A0A177WU10"/>
<name>A0A177WU10_BATDL</name>
<evidence type="ECO:0000313" key="3">
    <source>
        <dbReference type="Proteomes" id="UP000077115"/>
    </source>
</evidence>
<protein>
    <recommendedName>
        <fullName evidence="1">Rhodanese domain-containing protein</fullName>
    </recommendedName>
</protein>
<dbReference type="PROSITE" id="PS50206">
    <property type="entry name" value="RHODANESE_3"/>
    <property type="match status" value="1"/>
</dbReference>
<dbReference type="Gene3D" id="3.40.250.10">
    <property type="entry name" value="Rhodanese-like domain"/>
    <property type="match status" value="1"/>
</dbReference>
<dbReference type="EMBL" id="DS022310">
    <property type="protein sequence ID" value="OAJ43597.1"/>
    <property type="molecule type" value="Genomic_DNA"/>
</dbReference>
<dbReference type="InterPro" id="IPR001763">
    <property type="entry name" value="Rhodanese-like_dom"/>
</dbReference>
<proteinExistence type="predicted"/>
<dbReference type="GO" id="GO:0005739">
    <property type="term" value="C:mitochondrion"/>
    <property type="evidence" value="ECO:0007669"/>
    <property type="project" value="TreeGrafter"/>
</dbReference>
<dbReference type="OrthoDB" id="566238at2759"/>